<evidence type="ECO:0000313" key="1">
    <source>
        <dbReference type="EMBL" id="QHD66842.1"/>
    </source>
</evidence>
<dbReference type="Proteomes" id="UP000464086">
    <property type="component" value="Chromosome"/>
</dbReference>
<gene>
    <name evidence="1" type="ORF">GS397_07125</name>
</gene>
<accession>A0A6P1GF17</accession>
<dbReference type="Gene3D" id="1.10.10.60">
    <property type="entry name" value="Homeodomain-like"/>
    <property type="match status" value="1"/>
</dbReference>
<dbReference type="InterPro" id="IPR048683">
    <property type="entry name" value="Sf6_terminase"/>
</dbReference>
<dbReference type="EMBL" id="CP047218">
    <property type="protein sequence ID" value="QHD66842.1"/>
    <property type="molecule type" value="Genomic_DNA"/>
</dbReference>
<proteinExistence type="predicted"/>
<reference evidence="1 2" key="1">
    <citation type="submission" date="2019-12" db="EMBL/GenBank/DDBJ databases">
        <title>Functional and genomic insights into the Sphingobium yanoikuyae YC-JY1, a bacterium efficiently degrading bisphenol A.</title>
        <authorList>
            <person name="Jia Y."/>
            <person name="Li X."/>
            <person name="Wang J."/>
            <person name="Eltoukhy A."/>
            <person name="Lamraoui I."/>
            <person name="Yan Y."/>
        </authorList>
    </citation>
    <scope>NUCLEOTIDE SEQUENCE [LARGE SCALE GENOMIC DNA]</scope>
    <source>
        <strain evidence="1 2">YC-JY1</strain>
    </source>
</reference>
<dbReference type="RefSeq" id="WP_159366065.1">
    <property type="nucleotide sequence ID" value="NZ_CP047218.1"/>
</dbReference>
<dbReference type="AlphaFoldDB" id="A0A6P1GF17"/>
<organism evidence="1 2">
    <name type="scientific">Sphingobium yanoikuyae</name>
    <name type="common">Sphingomonas yanoikuyae</name>
    <dbReference type="NCBI Taxonomy" id="13690"/>
    <lineage>
        <taxon>Bacteria</taxon>
        <taxon>Pseudomonadati</taxon>
        <taxon>Pseudomonadota</taxon>
        <taxon>Alphaproteobacteria</taxon>
        <taxon>Sphingomonadales</taxon>
        <taxon>Sphingomonadaceae</taxon>
        <taxon>Sphingobium</taxon>
    </lineage>
</organism>
<name>A0A6P1GF17_SPHYA</name>
<evidence type="ECO:0000313" key="2">
    <source>
        <dbReference type="Proteomes" id="UP000464086"/>
    </source>
</evidence>
<sequence>MATPAQLRQASFIATDNQVPASLNTNMAKNTSTIQDKTLPEKHTQTLMGELVPVVTSITAEATKNRPGQPTKRTEELVEEICSRLECGQALLMICNDPAMPGYRTVMEWQRRDQTLRNRFNDAREEGAYALDDVAELIARKIPGFATGDYRYDDMLVGVLAQRKRYANRKRFTEKVQVEITDQRVFLLPPDAIDGQGY</sequence>
<dbReference type="Pfam" id="PF20901">
    <property type="entry name" value="Sf6_terminase"/>
    <property type="match status" value="1"/>
</dbReference>
<protein>
    <submittedName>
        <fullName evidence="1">Uncharacterized protein</fullName>
    </submittedName>
</protein>